<gene>
    <name evidence="3" type="ORF">LSINAPIS_LOCUS549</name>
</gene>
<sequence>MNESTRVSTFTNPQVCRQDSSSNKSRENTVSESSRRFRTEFLEDWPQTPVSPYFDPTTPDNVTGLVGHPVTLLCKVKNLQNRTTINFDSTRGGISLVTEKGTHSSSRLLVQAARTSDAGAYQCVPDNALTASVRVHVLTGNEKEN</sequence>
<dbReference type="GO" id="GO:0050808">
    <property type="term" value="P:synapse organization"/>
    <property type="evidence" value="ECO:0007669"/>
    <property type="project" value="TreeGrafter"/>
</dbReference>
<accession>A0A5E4PM15</accession>
<dbReference type="GO" id="GO:0032589">
    <property type="term" value="C:neuron projection membrane"/>
    <property type="evidence" value="ECO:0007669"/>
    <property type="project" value="TreeGrafter"/>
</dbReference>
<reference evidence="3 4" key="1">
    <citation type="submission" date="2017-07" db="EMBL/GenBank/DDBJ databases">
        <authorList>
            <person name="Talla V."/>
            <person name="Backstrom N."/>
        </authorList>
    </citation>
    <scope>NUCLEOTIDE SEQUENCE [LARGE SCALE GENOMIC DNA]</scope>
</reference>
<dbReference type="SUPFAM" id="SSF48726">
    <property type="entry name" value="Immunoglobulin"/>
    <property type="match status" value="1"/>
</dbReference>
<evidence type="ECO:0000313" key="4">
    <source>
        <dbReference type="Proteomes" id="UP000324832"/>
    </source>
</evidence>
<evidence type="ECO:0000313" key="3">
    <source>
        <dbReference type="EMBL" id="VVC86798.1"/>
    </source>
</evidence>
<dbReference type="InterPro" id="IPR013151">
    <property type="entry name" value="Immunoglobulin_dom"/>
</dbReference>
<dbReference type="AlphaFoldDB" id="A0A5E4PM15"/>
<dbReference type="InterPro" id="IPR037448">
    <property type="entry name" value="Zig-8"/>
</dbReference>
<dbReference type="Pfam" id="PF00047">
    <property type="entry name" value="ig"/>
    <property type="match status" value="1"/>
</dbReference>
<dbReference type="SMART" id="SM00409">
    <property type="entry name" value="IG"/>
    <property type="match status" value="1"/>
</dbReference>
<dbReference type="Gene3D" id="2.60.40.10">
    <property type="entry name" value="Immunoglobulins"/>
    <property type="match status" value="1"/>
</dbReference>
<dbReference type="InterPro" id="IPR036179">
    <property type="entry name" value="Ig-like_dom_sf"/>
</dbReference>
<name>A0A5E4PM15_9NEOP</name>
<organism evidence="3 4">
    <name type="scientific">Leptidea sinapis</name>
    <dbReference type="NCBI Taxonomy" id="189913"/>
    <lineage>
        <taxon>Eukaryota</taxon>
        <taxon>Metazoa</taxon>
        <taxon>Ecdysozoa</taxon>
        <taxon>Arthropoda</taxon>
        <taxon>Hexapoda</taxon>
        <taxon>Insecta</taxon>
        <taxon>Pterygota</taxon>
        <taxon>Neoptera</taxon>
        <taxon>Endopterygota</taxon>
        <taxon>Lepidoptera</taxon>
        <taxon>Glossata</taxon>
        <taxon>Ditrysia</taxon>
        <taxon>Papilionoidea</taxon>
        <taxon>Pieridae</taxon>
        <taxon>Dismorphiinae</taxon>
        <taxon>Leptidea</taxon>
    </lineage>
</organism>
<dbReference type="PANTHER" id="PTHR23279">
    <property type="entry name" value="DEFECTIVE PROBOSCIS EXTENSION RESPONSE DPR -RELATED"/>
    <property type="match status" value="1"/>
</dbReference>
<keyword evidence="4" id="KW-1185">Reference proteome</keyword>
<feature type="compositionally biased region" description="Polar residues" evidence="1">
    <location>
        <begin position="1"/>
        <end position="23"/>
    </location>
</feature>
<evidence type="ECO:0000256" key="1">
    <source>
        <dbReference type="SAM" id="MobiDB-lite"/>
    </source>
</evidence>
<dbReference type="PANTHER" id="PTHR23279:SF36">
    <property type="entry name" value="DEFECTIVE PROBOSCIS EXTENSION RESPONSE 9, ISOFORM A"/>
    <property type="match status" value="1"/>
</dbReference>
<proteinExistence type="predicted"/>
<protein>
    <recommendedName>
        <fullName evidence="2">Ig-like domain-containing protein</fullName>
    </recommendedName>
</protein>
<feature type="domain" description="Ig-like" evidence="2">
    <location>
        <begin position="46"/>
        <end position="134"/>
    </location>
</feature>
<feature type="compositionally biased region" description="Basic and acidic residues" evidence="1">
    <location>
        <begin position="24"/>
        <end position="36"/>
    </location>
</feature>
<dbReference type="InterPro" id="IPR007110">
    <property type="entry name" value="Ig-like_dom"/>
</dbReference>
<feature type="region of interest" description="Disordered" evidence="1">
    <location>
        <begin position="1"/>
        <end position="36"/>
    </location>
</feature>
<evidence type="ECO:0000259" key="2">
    <source>
        <dbReference type="PROSITE" id="PS50835"/>
    </source>
</evidence>
<dbReference type="EMBL" id="FZQP02000024">
    <property type="protein sequence ID" value="VVC86798.1"/>
    <property type="molecule type" value="Genomic_DNA"/>
</dbReference>
<dbReference type="InterPro" id="IPR003599">
    <property type="entry name" value="Ig_sub"/>
</dbReference>
<dbReference type="Proteomes" id="UP000324832">
    <property type="component" value="Unassembled WGS sequence"/>
</dbReference>
<dbReference type="InterPro" id="IPR013783">
    <property type="entry name" value="Ig-like_fold"/>
</dbReference>
<dbReference type="PROSITE" id="PS50835">
    <property type="entry name" value="IG_LIKE"/>
    <property type="match status" value="1"/>
</dbReference>